<dbReference type="CDD" id="cd06222">
    <property type="entry name" value="RNase_H_like"/>
    <property type="match status" value="1"/>
</dbReference>
<dbReference type="AlphaFoldDB" id="A0A6A2ZB12"/>
<proteinExistence type="predicted"/>
<keyword evidence="3" id="KW-1185">Reference proteome</keyword>
<dbReference type="EMBL" id="VEPZ02001185">
    <property type="protein sequence ID" value="KAE8688589.1"/>
    <property type="molecule type" value="Genomic_DNA"/>
</dbReference>
<dbReference type="Pfam" id="PF13456">
    <property type="entry name" value="RVT_3"/>
    <property type="match status" value="1"/>
</dbReference>
<dbReference type="GO" id="GO:0003676">
    <property type="term" value="F:nucleic acid binding"/>
    <property type="evidence" value="ECO:0007669"/>
    <property type="project" value="InterPro"/>
</dbReference>
<sequence length="121" mass="13477">MQTLTIGNVGLVKWNKLAVGWIKLNTDGAGIQETILLHVAGFFETAIVRGIRNVEVEVDNTQAFRLLNLSTTVNGTLPILTHIHTLVQMSWSVRFSHISRKSNRVVDFLQQHNAMLPGDSD</sequence>
<dbReference type="GO" id="GO:0004523">
    <property type="term" value="F:RNA-DNA hybrid ribonuclease activity"/>
    <property type="evidence" value="ECO:0007669"/>
    <property type="project" value="InterPro"/>
</dbReference>
<evidence type="ECO:0000259" key="1">
    <source>
        <dbReference type="Pfam" id="PF13456"/>
    </source>
</evidence>
<evidence type="ECO:0000313" key="3">
    <source>
        <dbReference type="Proteomes" id="UP000436088"/>
    </source>
</evidence>
<dbReference type="PANTHER" id="PTHR47723:SF24">
    <property type="entry name" value="RNASE H TYPE-1 DOMAIN-CONTAINING PROTEIN"/>
    <property type="match status" value="1"/>
</dbReference>
<gene>
    <name evidence="2" type="ORF">F3Y22_tig00110963pilonHSYRG00145</name>
</gene>
<dbReference type="InterPro" id="IPR044730">
    <property type="entry name" value="RNase_H-like_dom_plant"/>
</dbReference>
<evidence type="ECO:0000313" key="2">
    <source>
        <dbReference type="EMBL" id="KAE8688589.1"/>
    </source>
</evidence>
<name>A0A6A2ZB12_HIBSY</name>
<reference evidence="2" key="1">
    <citation type="submission" date="2019-09" db="EMBL/GenBank/DDBJ databases">
        <title>Draft genome information of white flower Hibiscus syriacus.</title>
        <authorList>
            <person name="Kim Y.-M."/>
        </authorList>
    </citation>
    <scope>NUCLEOTIDE SEQUENCE [LARGE SCALE GENOMIC DNA]</scope>
    <source>
        <strain evidence="2">YM2019G1</strain>
    </source>
</reference>
<protein>
    <recommendedName>
        <fullName evidence="1">RNase H type-1 domain-containing protein</fullName>
    </recommendedName>
</protein>
<comment type="caution">
    <text evidence="2">The sequence shown here is derived from an EMBL/GenBank/DDBJ whole genome shotgun (WGS) entry which is preliminary data.</text>
</comment>
<feature type="domain" description="RNase H type-1" evidence="1">
    <location>
        <begin position="45"/>
        <end position="109"/>
    </location>
</feature>
<organism evidence="2 3">
    <name type="scientific">Hibiscus syriacus</name>
    <name type="common">Rose of Sharon</name>
    <dbReference type="NCBI Taxonomy" id="106335"/>
    <lineage>
        <taxon>Eukaryota</taxon>
        <taxon>Viridiplantae</taxon>
        <taxon>Streptophyta</taxon>
        <taxon>Embryophyta</taxon>
        <taxon>Tracheophyta</taxon>
        <taxon>Spermatophyta</taxon>
        <taxon>Magnoliopsida</taxon>
        <taxon>eudicotyledons</taxon>
        <taxon>Gunneridae</taxon>
        <taxon>Pentapetalae</taxon>
        <taxon>rosids</taxon>
        <taxon>malvids</taxon>
        <taxon>Malvales</taxon>
        <taxon>Malvaceae</taxon>
        <taxon>Malvoideae</taxon>
        <taxon>Hibiscus</taxon>
    </lineage>
</organism>
<dbReference type="InterPro" id="IPR053151">
    <property type="entry name" value="RNase_H-like"/>
</dbReference>
<dbReference type="PANTHER" id="PTHR47723">
    <property type="entry name" value="OS05G0353850 PROTEIN"/>
    <property type="match status" value="1"/>
</dbReference>
<dbReference type="Proteomes" id="UP000436088">
    <property type="component" value="Unassembled WGS sequence"/>
</dbReference>
<accession>A0A6A2ZB12</accession>
<dbReference type="InterPro" id="IPR002156">
    <property type="entry name" value="RNaseH_domain"/>
</dbReference>